<dbReference type="EMBL" id="GGEC01056367">
    <property type="protein sequence ID" value="MBX36851.1"/>
    <property type="molecule type" value="Transcribed_RNA"/>
</dbReference>
<accession>A0A2P2N302</accession>
<dbReference type="AlphaFoldDB" id="A0A2P2N302"/>
<evidence type="ECO:0000313" key="1">
    <source>
        <dbReference type="EMBL" id="MBX36851.1"/>
    </source>
</evidence>
<protein>
    <submittedName>
        <fullName evidence="1">Uncharacterized protein</fullName>
    </submittedName>
</protein>
<name>A0A2P2N302_RHIMU</name>
<organism evidence="1">
    <name type="scientific">Rhizophora mucronata</name>
    <name type="common">Asiatic mangrove</name>
    <dbReference type="NCBI Taxonomy" id="61149"/>
    <lineage>
        <taxon>Eukaryota</taxon>
        <taxon>Viridiplantae</taxon>
        <taxon>Streptophyta</taxon>
        <taxon>Embryophyta</taxon>
        <taxon>Tracheophyta</taxon>
        <taxon>Spermatophyta</taxon>
        <taxon>Magnoliopsida</taxon>
        <taxon>eudicotyledons</taxon>
        <taxon>Gunneridae</taxon>
        <taxon>Pentapetalae</taxon>
        <taxon>rosids</taxon>
        <taxon>fabids</taxon>
        <taxon>Malpighiales</taxon>
        <taxon>Rhizophoraceae</taxon>
        <taxon>Rhizophora</taxon>
    </lineage>
</organism>
<reference evidence="1" key="1">
    <citation type="submission" date="2018-02" db="EMBL/GenBank/DDBJ databases">
        <title>Rhizophora mucronata_Transcriptome.</title>
        <authorList>
            <person name="Meera S.P."/>
            <person name="Sreeshan A."/>
            <person name="Augustine A."/>
        </authorList>
    </citation>
    <scope>NUCLEOTIDE SEQUENCE</scope>
    <source>
        <tissue evidence="1">Leaf</tissue>
    </source>
</reference>
<sequence>MRKQLRRRKKTKQLLTTILEKKAII</sequence>
<proteinExistence type="predicted"/>